<dbReference type="EMBL" id="AP017369">
    <property type="protein sequence ID" value="BAU96529.1"/>
    <property type="molecule type" value="Genomic_DNA"/>
</dbReference>
<evidence type="ECO:0000256" key="1">
    <source>
        <dbReference type="SAM" id="MobiDB-lite"/>
    </source>
</evidence>
<sequence length="61" mass="6824">MKNPPEIKVPSERQDRGTAFVESLVTIRRSYIGGEKGTPKFFEGIESDTRPPTLEETAKNS</sequence>
<feature type="region of interest" description="Disordered" evidence="1">
    <location>
        <begin position="36"/>
        <end position="61"/>
    </location>
</feature>
<evidence type="ECO:0000313" key="3">
    <source>
        <dbReference type="Proteomes" id="UP000218244"/>
    </source>
</evidence>
<dbReference type="AlphaFoldDB" id="A0A160PR48"/>
<name>A0A160PR48_9CORY</name>
<evidence type="ECO:0000313" key="2">
    <source>
        <dbReference type="EMBL" id="BAU96529.1"/>
    </source>
</evidence>
<proteinExistence type="predicted"/>
<keyword evidence="3" id="KW-1185">Reference proteome</keyword>
<reference evidence="2 3" key="1">
    <citation type="submission" date="2016-02" db="EMBL/GenBank/DDBJ databases">
        <title>Corynebacterium glutamicum N24 whole genome sequencing project.</title>
        <authorList>
            <person name="Matsutani M."/>
            <person name="Nangtapong N."/>
            <person name="Yakushi T."/>
            <person name="Matsushita K."/>
        </authorList>
    </citation>
    <scope>NUCLEOTIDE SEQUENCE [LARGE SCALE GENOMIC DNA]</scope>
    <source>
        <strain evidence="2 3">N24</strain>
    </source>
</reference>
<dbReference type="Proteomes" id="UP000218244">
    <property type="component" value="Chromosome"/>
</dbReference>
<dbReference type="KEGG" id="csur:N24_2267"/>
<accession>A0A160PR48</accession>
<organism evidence="2 3">
    <name type="scientific">Corynebacterium suranareeae</name>
    <dbReference type="NCBI Taxonomy" id="2506452"/>
    <lineage>
        <taxon>Bacteria</taxon>
        <taxon>Bacillati</taxon>
        <taxon>Actinomycetota</taxon>
        <taxon>Actinomycetes</taxon>
        <taxon>Mycobacteriales</taxon>
        <taxon>Corynebacteriaceae</taxon>
        <taxon>Corynebacterium</taxon>
    </lineage>
</organism>
<gene>
    <name evidence="2" type="ORF">N24_2267</name>
</gene>
<protein>
    <submittedName>
        <fullName evidence="2">Uncharacterized protein</fullName>
    </submittedName>
</protein>